<dbReference type="AlphaFoldDB" id="A0A9P6MIW0"/>
<dbReference type="Pfam" id="PF03159">
    <property type="entry name" value="XRN_N"/>
    <property type="match status" value="1"/>
</dbReference>
<dbReference type="InterPro" id="IPR027073">
    <property type="entry name" value="5_3_exoribonuclease"/>
</dbReference>
<feature type="region of interest" description="Disordered" evidence="2">
    <location>
        <begin position="376"/>
        <end position="417"/>
    </location>
</feature>
<comment type="caution">
    <text evidence="4">The sequence shown here is derived from an EMBL/GenBank/DDBJ whole genome shotgun (WGS) entry which is preliminary data.</text>
</comment>
<feature type="region of interest" description="Disordered" evidence="2">
    <location>
        <begin position="320"/>
        <end position="362"/>
    </location>
</feature>
<dbReference type="GO" id="GO:0003723">
    <property type="term" value="F:RNA binding"/>
    <property type="evidence" value="ECO:0007669"/>
    <property type="project" value="TreeGrafter"/>
</dbReference>
<name>A0A9P6MIW0_9FUNG</name>
<sequence>MGLKQVGFIDWFQFKFPEAVRNVPRREQARFDSVFVDVNCILHPAVLGAKNEATFIKNLFLILDKLLSQFIPTRICYFSVDGPAPAAKIVTQKSRRATKGGSKASSGMSKLQITPGCPFMTRLERYLSYYAVRYLQQRDKRDVPPTLKFVVDHSNNPGEGESKIIENIVQQANNIRGRPCAIISVDSDAVLQAIAIGVPNVYAVRKGNPSKPVLVISIDRFMRTIEELFPGESDRVRLDFCALCLFRGNDYLRGLTVGLDTLWKAYLYTKLVDPVIQQRGALRHLIDAEFKTFDLVFLKQLLFNSYKNSRNLELPRNLQPRSQLQPQQHPSKSPKPPQSQPTPLQPQPTPLQPQPTPLQPQEQYQAGEGVYELASDMESADEDIDSETDDDEDEDKNKNENNDAEDPITGQDSEDETATKKFSINKFLTGVLWNLEMYCSGKCPDVSFCYNYPSSPPRRALISFVNSTAQMKRYRTLQPSATTKLISVERSDKKYLHPLVCALILLPQEKGAMYLPQSIAPLHTQLVPSESRYLSFDEMEAVDVKADSVTT</sequence>
<organism evidence="4 5">
    <name type="scientific">Modicella reniformis</name>
    <dbReference type="NCBI Taxonomy" id="1440133"/>
    <lineage>
        <taxon>Eukaryota</taxon>
        <taxon>Fungi</taxon>
        <taxon>Fungi incertae sedis</taxon>
        <taxon>Mucoromycota</taxon>
        <taxon>Mortierellomycotina</taxon>
        <taxon>Mortierellomycetes</taxon>
        <taxon>Mortierellales</taxon>
        <taxon>Mortierellaceae</taxon>
        <taxon>Modicella</taxon>
    </lineage>
</organism>
<evidence type="ECO:0000313" key="5">
    <source>
        <dbReference type="Proteomes" id="UP000749646"/>
    </source>
</evidence>
<dbReference type="GO" id="GO:0000956">
    <property type="term" value="P:nuclear-transcribed mRNA catabolic process"/>
    <property type="evidence" value="ECO:0007669"/>
    <property type="project" value="TreeGrafter"/>
</dbReference>
<feature type="domain" description="Xrn1 N-terminal" evidence="3">
    <location>
        <begin position="7"/>
        <end position="205"/>
    </location>
</feature>
<keyword evidence="5" id="KW-1185">Reference proteome</keyword>
<evidence type="ECO:0000313" key="4">
    <source>
        <dbReference type="EMBL" id="KAG0002079.1"/>
    </source>
</evidence>
<feature type="compositionally biased region" description="Low complexity" evidence="2">
    <location>
        <begin position="322"/>
        <end position="331"/>
    </location>
</feature>
<proteinExistence type="inferred from homology"/>
<dbReference type="Gene3D" id="3.40.50.12390">
    <property type="match status" value="1"/>
</dbReference>
<evidence type="ECO:0000259" key="3">
    <source>
        <dbReference type="Pfam" id="PF03159"/>
    </source>
</evidence>
<gene>
    <name evidence="4" type="ORF">BGZ65_002941</name>
</gene>
<dbReference type="GO" id="GO:0004534">
    <property type="term" value="F:5'-3' RNA exonuclease activity"/>
    <property type="evidence" value="ECO:0007669"/>
    <property type="project" value="TreeGrafter"/>
</dbReference>
<dbReference type="SUPFAM" id="SSF81995">
    <property type="entry name" value="beta-sandwich domain of Sec23/24"/>
    <property type="match status" value="1"/>
</dbReference>
<dbReference type="Proteomes" id="UP000749646">
    <property type="component" value="Unassembled WGS sequence"/>
</dbReference>
<feature type="compositionally biased region" description="Acidic residues" evidence="2">
    <location>
        <begin position="378"/>
        <end position="394"/>
    </location>
</feature>
<dbReference type="OrthoDB" id="372487at2759"/>
<dbReference type="GO" id="GO:0016075">
    <property type="term" value="P:rRNA catabolic process"/>
    <property type="evidence" value="ECO:0007669"/>
    <property type="project" value="TreeGrafter"/>
</dbReference>
<protein>
    <recommendedName>
        <fullName evidence="3">Xrn1 N-terminal domain-containing protein</fullName>
    </recommendedName>
</protein>
<comment type="similarity">
    <text evidence="1">Belongs to the 5'-3' exonuclease family.</text>
</comment>
<dbReference type="GO" id="GO:0005634">
    <property type="term" value="C:nucleus"/>
    <property type="evidence" value="ECO:0007669"/>
    <property type="project" value="TreeGrafter"/>
</dbReference>
<dbReference type="PANTHER" id="PTHR12341:SF7">
    <property type="entry name" value="5'-3' EXORIBONUCLEASE 1"/>
    <property type="match status" value="1"/>
</dbReference>
<evidence type="ECO:0000256" key="2">
    <source>
        <dbReference type="SAM" id="MobiDB-lite"/>
    </source>
</evidence>
<reference evidence="4" key="1">
    <citation type="journal article" date="2020" name="Fungal Divers.">
        <title>Resolving the Mortierellaceae phylogeny through synthesis of multi-gene phylogenetics and phylogenomics.</title>
        <authorList>
            <person name="Vandepol N."/>
            <person name="Liber J."/>
            <person name="Desiro A."/>
            <person name="Na H."/>
            <person name="Kennedy M."/>
            <person name="Barry K."/>
            <person name="Grigoriev I.V."/>
            <person name="Miller A.N."/>
            <person name="O'Donnell K."/>
            <person name="Stajich J.E."/>
            <person name="Bonito G."/>
        </authorList>
    </citation>
    <scope>NUCLEOTIDE SEQUENCE</scope>
    <source>
        <strain evidence="4">MES-2147</strain>
    </source>
</reference>
<feature type="compositionally biased region" description="Acidic residues" evidence="2">
    <location>
        <begin position="402"/>
        <end position="416"/>
    </location>
</feature>
<dbReference type="InterPro" id="IPR004859">
    <property type="entry name" value="Xrn1_N"/>
</dbReference>
<evidence type="ECO:0000256" key="1">
    <source>
        <dbReference type="ARBA" id="ARBA00038299"/>
    </source>
</evidence>
<dbReference type="PANTHER" id="PTHR12341">
    <property type="entry name" value="5'-&gt;3' EXORIBONUCLEASE"/>
    <property type="match status" value="1"/>
</dbReference>
<dbReference type="EMBL" id="JAAAHW010000471">
    <property type="protein sequence ID" value="KAG0002079.1"/>
    <property type="molecule type" value="Genomic_DNA"/>
</dbReference>
<feature type="compositionally biased region" description="Pro residues" evidence="2">
    <location>
        <begin position="333"/>
        <end position="358"/>
    </location>
</feature>
<accession>A0A9P6MIW0</accession>